<proteinExistence type="predicted"/>
<keyword evidence="4" id="KW-1185">Reference proteome</keyword>
<dbReference type="Pfam" id="PF22942">
    <property type="entry name" value="DUF7025"/>
    <property type="match status" value="1"/>
</dbReference>
<dbReference type="PANTHER" id="PTHR46411:SF2">
    <property type="entry name" value="AAA+ ATPASE DOMAIN-CONTAINING PROTEIN"/>
    <property type="match status" value="1"/>
</dbReference>
<comment type="caution">
    <text evidence="3">The sequence shown here is derived from an EMBL/GenBank/DDBJ whole genome shotgun (WGS) entry which is preliminary data.</text>
</comment>
<feature type="domain" description="DUF7025" evidence="2">
    <location>
        <begin position="392"/>
        <end position="488"/>
    </location>
</feature>
<organism evidence="3 4">
    <name type="scientific">Lepraria finkii</name>
    <dbReference type="NCBI Taxonomy" id="1340010"/>
    <lineage>
        <taxon>Eukaryota</taxon>
        <taxon>Fungi</taxon>
        <taxon>Dikarya</taxon>
        <taxon>Ascomycota</taxon>
        <taxon>Pezizomycotina</taxon>
        <taxon>Lecanoromycetes</taxon>
        <taxon>OSLEUM clade</taxon>
        <taxon>Lecanoromycetidae</taxon>
        <taxon>Lecanorales</taxon>
        <taxon>Lecanorineae</taxon>
        <taxon>Stereocaulaceae</taxon>
        <taxon>Lepraria</taxon>
    </lineage>
</organism>
<dbReference type="Proteomes" id="UP001590951">
    <property type="component" value="Unassembled WGS sequence"/>
</dbReference>
<feature type="region of interest" description="Disordered" evidence="1">
    <location>
        <begin position="139"/>
        <end position="191"/>
    </location>
</feature>
<evidence type="ECO:0000256" key="1">
    <source>
        <dbReference type="SAM" id="MobiDB-lite"/>
    </source>
</evidence>
<evidence type="ECO:0000313" key="3">
    <source>
        <dbReference type="EMBL" id="KAL2058877.1"/>
    </source>
</evidence>
<dbReference type="PANTHER" id="PTHR46411">
    <property type="entry name" value="FAMILY ATPASE, PUTATIVE-RELATED"/>
    <property type="match status" value="1"/>
</dbReference>
<evidence type="ECO:0000259" key="2">
    <source>
        <dbReference type="Pfam" id="PF22942"/>
    </source>
</evidence>
<sequence>MPPHMQEFSGEESATKSLQAAIDYTISQDYAAGHSAEQLRSLRGFHGEGNSNESILGSTVGNAPFSSQLSQHTRGNHALQDYQMQVKLLELQNKKRLLVARQEQETELEDRTQLQAERLEMSRKRQKLSATADDLVESLASTSAKPQTRHQERVGKQAGGSPVLERAKSKARMAEPSSSHTLATTGQGTNSQDEALDYEALSSHFRIFYKIDCKSSHPYSYHSALLFKDAPTADPSSPGCGSKQKKGHTTKRIGEIHIEGRFPVLDLEKYMEENSDIAFIIIRRCQCPGRAQFRYEETYITSSTLRSALHAVAQCYISRLPEKRYLSPNDRATPKSIPPLDAEQILQEPYLFLYHHRLPLQRYIAANPEAAAHVNALLAYASRTYGQSYREADSLLQRGVITREHELTIYVPNDIVVEFNRDLGVPVAYVVRQWAALADDGNLDLDCWYWQMDGVGLARRRRRCVLPRVSENTEFKIGSLTMVPLRFVNSDIRLRLALRGQKHWSLRKQSYVSYKGWNKSKDQFYPDSRFMIDHRTFHRMHPGSEAFRFDKPDRLPFDPRPPYMSLEAAGSQDLYLLLPPDTHGFYFTEKKWINMFVDSIQPVTWNKTAYDRLVLPPETKDLVKALVTVRTSQRGVKQGLGLAGKREDIIAGKGNGLIMLLHGGPGTGKSLTAERYSRKSLVIACPQRLILQVA</sequence>
<reference evidence="3 4" key="1">
    <citation type="submission" date="2024-09" db="EMBL/GenBank/DDBJ databases">
        <title>Rethinking Asexuality: The Enigmatic Case of Functional Sexual Genes in Lepraria (Stereocaulaceae).</title>
        <authorList>
            <person name="Doellman M."/>
            <person name="Sun Y."/>
            <person name="Barcenas-Pena A."/>
            <person name="Lumbsch H.T."/>
            <person name="Grewe F."/>
        </authorList>
    </citation>
    <scope>NUCLEOTIDE SEQUENCE [LARGE SCALE GENOMIC DNA]</scope>
    <source>
        <strain evidence="3 4">Grewe 0041</strain>
    </source>
</reference>
<dbReference type="EMBL" id="JBHFEH010000001">
    <property type="protein sequence ID" value="KAL2058877.1"/>
    <property type="molecule type" value="Genomic_DNA"/>
</dbReference>
<accession>A0ABR4BNE4</accession>
<dbReference type="InterPro" id="IPR054289">
    <property type="entry name" value="DUF7025"/>
</dbReference>
<protein>
    <recommendedName>
        <fullName evidence="2">DUF7025 domain-containing protein</fullName>
    </recommendedName>
</protein>
<name>A0ABR4BNE4_9LECA</name>
<gene>
    <name evidence="3" type="ORF">ABVK25_000169</name>
</gene>
<feature type="compositionally biased region" description="Polar residues" evidence="1">
    <location>
        <begin position="176"/>
        <end position="191"/>
    </location>
</feature>
<evidence type="ECO:0000313" key="4">
    <source>
        <dbReference type="Proteomes" id="UP001590951"/>
    </source>
</evidence>